<proteinExistence type="predicted"/>
<dbReference type="CDD" id="cd02199">
    <property type="entry name" value="YjgF_YER057c_UK114_like_1"/>
    <property type="match status" value="1"/>
</dbReference>
<dbReference type="PANTHER" id="PTHR43760:SF1">
    <property type="entry name" value="ENDORIBONUCLEASE L-PSP_CHORISMATE MUTASE-LIKE DOMAIN-CONTAINING PROTEIN"/>
    <property type="match status" value="1"/>
</dbReference>
<dbReference type="eggNOG" id="COG0251">
    <property type="taxonomic scope" value="Bacteria"/>
</dbReference>
<dbReference type="SUPFAM" id="SSF55298">
    <property type="entry name" value="YjgF-like"/>
    <property type="match status" value="1"/>
</dbReference>
<dbReference type="Proteomes" id="UP000019063">
    <property type="component" value="Unassembled WGS sequence"/>
</dbReference>
<dbReference type="PATRIC" id="fig|1317118.6.peg.2773"/>
<evidence type="ECO:0000313" key="2">
    <source>
        <dbReference type="EMBL" id="ETW12110.1"/>
    </source>
</evidence>
<comment type="caution">
    <text evidence="2">The sequence shown here is derived from an EMBL/GenBank/DDBJ whole genome shotgun (WGS) entry which is preliminary data.</text>
</comment>
<feature type="domain" description="Endoribonuclease L-PSP/chorismate mutase-like" evidence="1">
    <location>
        <begin position="6"/>
        <end position="141"/>
    </location>
</feature>
<keyword evidence="3" id="KW-1185">Reference proteome</keyword>
<sequence length="154" mass="15999">MTHAIETRLTELGHTLPEAPAPAANYVPFVRCGDTLYVSGQISQRPDGLITGKLGESMSAEEGAEAAQYCALSLLAQAKAALGGDLSRLKRVVKLVGFVNSTPDFIDQPKVVNGASDLFGEVMGTAGAHARSAVSAASLPMGVAVEIEAIFEIE</sequence>
<protein>
    <submittedName>
        <fullName evidence="2">Endoribonuclease L-PSP family protein</fullName>
    </submittedName>
</protein>
<dbReference type="PANTHER" id="PTHR43760">
    <property type="entry name" value="ENDORIBONUCLEASE-RELATED"/>
    <property type="match status" value="1"/>
</dbReference>
<dbReference type="InterPro" id="IPR013813">
    <property type="entry name" value="Endoribo_LPSP/chorism_mut-like"/>
</dbReference>
<dbReference type="Gene3D" id="3.30.1330.40">
    <property type="entry name" value="RutC-like"/>
    <property type="match status" value="1"/>
</dbReference>
<dbReference type="InterPro" id="IPR035959">
    <property type="entry name" value="RutC-like_sf"/>
</dbReference>
<dbReference type="RefSeq" id="WP_043845096.1">
    <property type="nucleotide sequence ID" value="NZ_AQQW01000008.1"/>
</dbReference>
<reference evidence="2 3" key="1">
    <citation type="journal article" date="2014" name="Antonie Van Leeuwenhoek">
        <title>Roseivivax atlanticus sp. nov., isolated from surface seawater of the Atlantic Ocean.</title>
        <authorList>
            <person name="Li G."/>
            <person name="Lai Q."/>
            <person name="Liu X."/>
            <person name="Sun F."/>
            <person name="Shao Z."/>
        </authorList>
    </citation>
    <scope>NUCLEOTIDE SEQUENCE [LARGE SCALE GENOMIC DNA]</scope>
    <source>
        <strain evidence="2 3">22II-s10s</strain>
    </source>
</reference>
<accession>W4HJE2</accession>
<name>W4HJE2_9RHOB</name>
<evidence type="ECO:0000313" key="3">
    <source>
        <dbReference type="Proteomes" id="UP000019063"/>
    </source>
</evidence>
<dbReference type="STRING" id="1379903.ATO8_13482"/>
<dbReference type="AlphaFoldDB" id="W4HJE2"/>
<evidence type="ECO:0000259" key="1">
    <source>
        <dbReference type="Pfam" id="PF14588"/>
    </source>
</evidence>
<organism evidence="2 3">
    <name type="scientific">Roseivivax marinus</name>
    <dbReference type="NCBI Taxonomy" id="1379903"/>
    <lineage>
        <taxon>Bacteria</taxon>
        <taxon>Pseudomonadati</taxon>
        <taxon>Pseudomonadota</taxon>
        <taxon>Alphaproteobacteria</taxon>
        <taxon>Rhodobacterales</taxon>
        <taxon>Roseobacteraceae</taxon>
        <taxon>Roseivivax</taxon>
    </lineage>
</organism>
<gene>
    <name evidence="2" type="ORF">ATO8_13482</name>
</gene>
<dbReference type="EMBL" id="AQQW01000008">
    <property type="protein sequence ID" value="ETW12110.1"/>
    <property type="molecule type" value="Genomic_DNA"/>
</dbReference>
<dbReference type="Pfam" id="PF14588">
    <property type="entry name" value="YjgF_endoribonc"/>
    <property type="match status" value="1"/>
</dbReference>